<name>A0A8S0YYU4_ARCPL</name>
<feature type="chain" id="PRO_5035922664" evidence="2">
    <location>
        <begin position="23"/>
        <end position="217"/>
    </location>
</feature>
<reference evidence="3 4" key="1">
    <citation type="submission" date="2020-04" db="EMBL/GenBank/DDBJ databases">
        <authorList>
            <person name="Wallbank WR R."/>
            <person name="Pardo Diaz C."/>
            <person name="Kozak K."/>
            <person name="Martin S."/>
            <person name="Jiggins C."/>
            <person name="Moest M."/>
            <person name="Warren A I."/>
            <person name="Byers J.R.P. K."/>
            <person name="Montejo-Kovacevich G."/>
            <person name="Yen C E."/>
        </authorList>
    </citation>
    <scope>NUCLEOTIDE SEQUENCE [LARGE SCALE GENOMIC DNA]</scope>
</reference>
<sequence>MIRVILCLSFLSVCLHWPQISAEQTTFTQETSKDSTITPNSNDVTKNVTKEDHDISLSDSSTDKTETRKEDKSEDQDIKKTDSSKNRSQKSSEDPGIRTPYVSESLSLELNEDEENEDTNGPDNKHESQVIEDSDKNLPNSKSATQRPQESEEKETNDMRKLTSNLLIPVLKSQNQFGKAMHHTNEAIKNIGSGTYEAASGAFNFFKDAASAVIRNG</sequence>
<protein>
    <submittedName>
        <fullName evidence="3">Uncharacterized protein</fullName>
    </submittedName>
</protein>
<feature type="region of interest" description="Disordered" evidence="1">
    <location>
        <begin position="26"/>
        <end position="158"/>
    </location>
</feature>
<dbReference type="EMBL" id="CADEBD010000226">
    <property type="protein sequence ID" value="CAB3225182.1"/>
    <property type="molecule type" value="Genomic_DNA"/>
</dbReference>
<feature type="compositionally biased region" description="Polar residues" evidence="1">
    <location>
        <begin position="26"/>
        <end position="47"/>
    </location>
</feature>
<feature type="compositionally biased region" description="Basic and acidic residues" evidence="1">
    <location>
        <begin position="123"/>
        <end position="136"/>
    </location>
</feature>
<accession>A0A8S0YYU4</accession>
<evidence type="ECO:0000256" key="2">
    <source>
        <dbReference type="SAM" id="SignalP"/>
    </source>
</evidence>
<evidence type="ECO:0000313" key="4">
    <source>
        <dbReference type="Proteomes" id="UP000494256"/>
    </source>
</evidence>
<dbReference type="OrthoDB" id="5584247at2759"/>
<evidence type="ECO:0000313" key="3">
    <source>
        <dbReference type="EMBL" id="CAB3225182.1"/>
    </source>
</evidence>
<gene>
    <name evidence="3" type="ORF">APLA_LOCUS2111</name>
</gene>
<proteinExistence type="predicted"/>
<feature type="compositionally biased region" description="Acidic residues" evidence="1">
    <location>
        <begin position="110"/>
        <end position="120"/>
    </location>
</feature>
<keyword evidence="2" id="KW-0732">Signal</keyword>
<feature type="compositionally biased region" description="Polar residues" evidence="1">
    <location>
        <begin position="137"/>
        <end position="148"/>
    </location>
</feature>
<feature type="compositionally biased region" description="Basic and acidic residues" evidence="1">
    <location>
        <begin position="48"/>
        <end position="96"/>
    </location>
</feature>
<comment type="caution">
    <text evidence="3">The sequence shown here is derived from an EMBL/GenBank/DDBJ whole genome shotgun (WGS) entry which is preliminary data.</text>
</comment>
<feature type="signal peptide" evidence="2">
    <location>
        <begin position="1"/>
        <end position="22"/>
    </location>
</feature>
<organism evidence="3 4">
    <name type="scientific">Arctia plantaginis</name>
    <name type="common">Wood tiger moth</name>
    <name type="synonym">Phalaena plantaginis</name>
    <dbReference type="NCBI Taxonomy" id="874455"/>
    <lineage>
        <taxon>Eukaryota</taxon>
        <taxon>Metazoa</taxon>
        <taxon>Ecdysozoa</taxon>
        <taxon>Arthropoda</taxon>
        <taxon>Hexapoda</taxon>
        <taxon>Insecta</taxon>
        <taxon>Pterygota</taxon>
        <taxon>Neoptera</taxon>
        <taxon>Endopterygota</taxon>
        <taxon>Lepidoptera</taxon>
        <taxon>Glossata</taxon>
        <taxon>Ditrysia</taxon>
        <taxon>Noctuoidea</taxon>
        <taxon>Erebidae</taxon>
        <taxon>Arctiinae</taxon>
        <taxon>Arctia</taxon>
    </lineage>
</organism>
<dbReference type="AlphaFoldDB" id="A0A8S0YYU4"/>
<evidence type="ECO:0000256" key="1">
    <source>
        <dbReference type="SAM" id="MobiDB-lite"/>
    </source>
</evidence>
<feature type="compositionally biased region" description="Basic and acidic residues" evidence="1">
    <location>
        <begin position="149"/>
        <end position="158"/>
    </location>
</feature>
<dbReference type="Proteomes" id="UP000494256">
    <property type="component" value="Unassembled WGS sequence"/>
</dbReference>